<dbReference type="PANTHER" id="PTHR47510">
    <property type="entry name" value="REVERSE TRANSCRIPTASE DOMAIN-CONTAINING PROTEIN"/>
    <property type="match status" value="1"/>
</dbReference>
<sequence>MNTKQVFQKVKTLTGCEPKPNLCAITDPESFARERNTFYARFDTNDFSAECERWLRALPPPDPEEMAPFTEEEVWRQLSQCKLAKAPGPDGIPARVLKTCALELSPVLHSLFCKSYQTAEYLPLENCYHNPRTQKTPANRTEPLPPRCPHIHNNEVPGEAAAKHHYASCRPTTGSTPICL</sequence>
<evidence type="ECO:0000313" key="2">
    <source>
        <dbReference type="Proteomes" id="UP001044222"/>
    </source>
</evidence>
<protein>
    <recommendedName>
        <fullName evidence="3">Reverse transcriptase domain-containing protein</fullName>
    </recommendedName>
</protein>
<proteinExistence type="predicted"/>
<dbReference type="AlphaFoldDB" id="A0A9D3MPI0"/>
<organism evidence="1 2">
    <name type="scientific">Anguilla anguilla</name>
    <name type="common">European freshwater eel</name>
    <name type="synonym">Muraena anguilla</name>
    <dbReference type="NCBI Taxonomy" id="7936"/>
    <lineage>
        <taxon>Eukaryota</taxon>
        <taxon>Metazoa</taxon>
        <taxon>Chordata</taxon>
        <taxon>Craniata</taxon>
        <taxon>Vertebrata</taxon>
        <taxon>Euteleostomi</taxon>
        <taxon>Actinopterygii</taxon>
        <taxon>Neopterygii</taxon>
        <taxon>Teleostei</taxon>
        <taxon>Anguilliformes</taxon>
        <taxon>Anguillidae</taxon>
        <taxon>Anguilla</taxon>
    </lineage>
</organism>
<dbReference type="EMBL" id="JAFIRN010000003">
    <property type="protein sequence ID" value="KAG5852646.1"/>
    <property type="molecule type" value="Genomic_DNA"/>
</dbReference>
<dbReference type="Proteomes" id="UP001044222">
    <property type="component" value="Unassembled WGS sequence"/>
</dbReference>
<dbReference type="PANTHER" id="PTHR47510:SF3">
    <property type="entry name" value="ENDO_EXONUCLEASE_PHOSPHATASE DOMAIN-CONTAINING PROTEIN"/>
    <property type="match status" value="1"/>
</dbReference>
<accession>A0A9D3MPI0</accession>
<reference evidence="1" key="1">
    <citation type="submission" date="2021-01" db="EMBL/GenBank/DDBJ databases">
        <title>A chromosome-scale assembly of European eel, Anguilla anguilla.</title>
        <authorList>
            <person name="Henkel C."/>
            <person name="Jong-Raadsen S.A."/>
            <person name="Dufour S."/>
            <person name="Weltzien F.-A."/>
            <person name="Palstra A.P."/>
            <person name="Pelster B."/>
            <person name="Spaink H.P."/>
            <person name="Van Den Thillart G.E."/>
            <person name="Jansen H."/>
            <person name="Zahm M."/>
            <person name="Klopp C."/>
            <person name="Cedric C."/>
            <person name="Louis A."/>
            <person name="Berthelot C."/>
            <person name="Parey E."/>
            <person name="Roest Crollius H."/>
            <person name="Montfort J."/>
            <person name="Robinson-Rechavi M."/>
            <person name="Bucao C."/>
            <person name="Bouchez O."/>
            <person name="Gislard M."/>
            <person name="Lluch J."/>
            <person name="Milhes M."/>
            <person name="Lampietro C."/>
            <person name="Lopez Roques C."/>
            <person name="Donnadieu C."/>
            <person name="Braasch I."/>
            <person name="Desvignes T."/>
            <person name="Postlethwait J."/>
            <person name="Bobe J."/>
            <person name="Guiguen Y."/>
            <person name="Dirks R."/>
        </authorList>
    </citation>
    <scope>NUCLEOTIDE SEQUENCE</scope>
    <source>
        <strain evidence="1">Tag_6206</strain>
        <tissue evidence="1">Liver</tissue>
    </source>
</reference>
<gene>
    <name evidence="1" type="ORF">ANANG_G00064730</name>
</gene>
<keyword evidence="2" id="KW-1185">Reference proteome</keyword>
<evidence type="ECO:0000313" key="1">
    <source>
        <dbReference type="EMBL" id="KAG5852646.1"/>
    </source>
</evidence>
<evidence type="ECO:0008006" key="3">
    <source>
        <dbReference type="Google" id="ProtNLM"/>
    </source>
</evidence>
<name>A0A9D3MPI0_ANGAN</name>
<comment type="caution">
    <text evidence="1">The sequence shown here is derived from an EMBL/GenBank/DDBJ whole genome shotgun (WGS) entry which is preliminary data.</text>
</comment>